<dbReference type="SUPFAM" id="SSF53335">
    <property type="entry name" value="S-adenosyl-L-methionine-dependent methyltransferases"/>
    <property type="match status" value="1"/>
</dbReference>
<dbReference type="OrthoDB" id="6619622at2759"/>
<dbReference type="PANTHER" id="PTHR14741">
    <property type="entry name" value="S-ADENOSYLMETHIONINE-DEPENDENT METHYLTRANSFERASE RELATED"/>
    <property type="match status" value="1"/>
</dbReference>
<comment type="catalytic activity">
    <reaction evidence="6">
        <text>a 5'-end (N(7)-methyl 5'-triphosphoguanosine)-ribonucleoside in snRNA + S-adenosyl-L-methionine = a 5'-end (N(2),N(7)-dimethyl 5'-triphosphoguanosine)-ribonucleoside in snRNA + S-adenosyl-L-homocysteine + H(+)</text>
        <dbReference type="Rhea" id="RHEA:78471"/>
        <dbReference type="Rhea" id="RHEA-COMP:19085"/>
        <dbReference type="Rhea" id="RHEA-COMP:19087"/>
        <dbReference type="ChEBI" id="CHEBI:15378"/>
        <dbReference type="ChEBI" id="CHEBI:57856"/>
        <dbReference type="ChEBI" id="CHEBI:59789"/>
        <dbReference type="ChEBI" id="CHEBI:156461"/>
        <dbReference type="ChEBI" id="CHEBI:172880"/>
    </reaction>
    <physiologicalReaction direction="left-to-right" evidence="6">
        <dbReference type="Rhea" id="RHEA:78472"/>
    </physiologicalReaction>
</comment>
<dbReference type="Proteomes" id="UP000694846">
    <property type="component" value="Unplaced"/>
</dbReference>
<dbReference type="GO" id="GO:0005634">
    <property type="term" value="C:nucleus"/>
    <property type="evidence" value="ECO:0007669"/>
    <property type="project" value="TreeGrafter"/>
</dbReference>
<dbReference type="PANTHER" id="PTHR14741:SF32">
    <property type="entry name" value="TRIMETHYLGUANOSINE SYNTHASE"/>
    <property type="match status" value="1"/>
</dbReference>
<evidence type="ECO:0000256" key="6">
    <source>
        <dbReference type="ARBA" id="ARBA00049075"/>
    </source>
</evidence>
<evidence type="ECO:0000256" key="4">
    <source>
        <dbReference type="ARBA" id="ARBA00048740"/>
    </source>
</evidence>
<dbReference type="CDD" id="cd02440">
    <property type="entry name" value="AdoMet_MTases"/>
    <property type="match status" value="1"/>
</dbReference>
<comment type="catalytic activity">
    <reaction evidence="4">
        <text>a 5'-end (N(7)-methyl 5'-triphosphoguanosine)-ribonucleoside in snoRNA + S-adenosyl-L-methionine = a 5'-end (N(2),N(7)-dimethyl 5'-triphosphoguanosine)-ribonucleoside in snoRNA + S-adenosyl-L-homocysteine + H(+)</text>
        <dbReference type="Rhea" id="RHEA:78475"/>
        <dbReference type="Rhea" id="RHEA-COMP:19086"/>
        <dbReference type="Rhea" id="RHEA-COMP:19088"/>
        <dbReference type="ChEBI" id="CHEBI:15378"/>
        <dbReference type="ChEBI" id="CHEBI:57856"/>
        <dbReference type="ChEBI" id="CHEBI:59789"/>
        <dbReference type="ChEBI" id="CHEBI:156461"/>
        <dbReference type="ChEBI" id="CHEBI:172880"/>
    </reaction>
    <physiologicalReaction direction="left-to-right" evidence="4">
        <dbReference type="Rhea" id="RHEA:78476"/>
    </physiologicalReaction>
</comment>
<dbReference type="AlphaFoldDB" id="A0A8B8GRF3"/>
<organism evidence="8 9">
    <name type="scientific">Sipha flava</name>
    <name type="common">yellow sugarcane aphid</name>
    <dbReference type="NCBI Taxonomy" id="143950"/>
    <lineage>
        <taxon>Eukaryota</taxon>
        <taxon>Metazoa</taxon>
        <taxon>Ecdysozoa</taxon>
        <taxon>Arthropoda</taxon>
        <taxon>Hexapoda</taxon>
        <taxon>Insecta</taxon>
        <taxon>Pterygota</taxon>
        <taxon>Neoptera</taxon>
        <taxon>Paraneoptera</taxon>
        <taxon>Hemiptera</taxon>
        <taxon>Sternorrhyncha</taxon>
        <taxon>Aphidomorpha</taxon>
        <taxon>Aphidoidea</taxon>
        <taxon>Aphididae</taxon>
        <taxon>Sipha</taxon>
    </lineage>
</organism>
<name>A0A8B8GRF3_9HEMI</name>
<dbReference type="GeneID" id="112694390"/>
<proteinExistence type="inferred from homology"/>
<dbReference type="Gene3D" id="3.40.50.150">
    <property type="entry name" value="Vaccinia Virus protein VP39"/>
    <property type="match status" value="1"/>
</dbReference>
<keyword evidence="8" id="KW-1185">Reference proteome</keyword>
<dbReference type="Pfam" id="PF09445">
    <property type="entry name" value="Methyltransf_15"/>
    <property type="match status" value="1"/>
</dbReference>
<evidence type="ECO:0000256" key="1">
    <source>
        <dbReference type="ARBA" id="ARBA00018517"/>
    </source>
</evidence>
<evidence type="ECO:0000313" key="8">
    <source>
        <dbReference type="Proteomes" id="UP000694846"/>
    </source>
</evidence>
<evidence type="ECO:0000256" key="7">
    <source>
        <dbReference type="ARBA" id="ARBA00049790"/>
    </source>
</evidence>
<evidence type="ECO:0000313" key="9">
    <source>
        <dbReference type="RefSeq" id="XP_025425625.1"/>
    </source>
</evidence>
<evidence type="ECO:0000256" key="2">
    <source>
        <dbReference type="ARBA" id="ARBA00025783"/>
    </source>
</evidence>
<dbReference type="InterPro" id="IPR019012">
    <property type="entry name" value="RNA_cap_Gua-N2-MeTrfase"/>
</dbReference>
<accession>A0A8B8GRF3</accession>
<dbReference type="RefSeq" id="XP_025425625.1">
    <property type="nucleotide sequence ID" value="XM_025569840.1"/>
</dbReference>
<comment type="catalytic activity">
    <reaction evidence="5">
        <text>a 5'-end (N(2),N(7)-dimethyl 5'-triphosphoguanosine)-ribonucleoside in snRNA + S-adenosyl-L-methionine = a 5'-end (N(2),N(2),N(7)-trimethyl 5'-triphosphoguanosine)-ribonucleoside in snRNA + S-adenosyl-L-homocysteine + H(+)</text>
        <dbReference type="Rhea" id="RHEA:78479"/>
        <dbReference type="Rhea" id="RHEA-COMP:19087"/>
        <dbReference type="Rhea" id="RHEA-COMP:19089"/>
        <dbReference type="ChEBI" id="CHEBI:15378"/>
        <dbReference type="ChEBI" id="CHEBI:57856"/>
        <dbReference type="ChEBI" id="CHEBI:59789"/>
        <dbReference type="ChEBI" id="CHEBI:167623"/>
        <dbReference type="ChEBI" id="CHEBI:172880"/>
    </reaction>
    <physiologicalReaction direction="left-to-right" evidence="5">
        <dbReference type="Rhea" id="RHEA:78480"/>
    </physiologicalReaction>
</comment>
<dbReference type="GO" id="GO:0071164">
    <property type="term" value="F:RNA cap trimethylguanosine synthase activity"/>
    <property type="evidence" value="ECO:0007669"/>
    <property type="project" value="TreeGrafter"/>
</dbReference>
<protein>
    <recommendedName>
        <fullName evidence="1">Trimethylguanosine synthase</fullName>
    </recommendedName>
    <alternativeName>
        <fullName evidence="7">Cap-specific guanine-N(2) methyltransferase</fullName>
    </alternativeName>
</protein>
<gene>
    <name evidence="9" type="primary">LOC112694390</name>
</gene>
<dbReference type="InterPro" id="IPR029063">
    <property type="entry name" value="SAM-dependent_MTases_sf"/>
</dbReference>
<reference evidence="9" key="1">
    <citation type="submission" date="2025-08" db="UniProtKB">
        <authorList>
            <consortium name="RefSeq"/>
        </authorList>
    </citation>
    <scope>IDENTIFICATION</scope>
    <source>
        <tissue evidence="9">Whole body</tissue>
    </source>
</reference>
<evidence type="ECO:0000256" key="5">
    <source>
        <dbReference type="ARBA" id="ARBA00048763"/>
    </source>
</evidence>
<comment type="similarity">
    <text evidence="2">Belongs to the methyltransferase superfamily. Trimethylguanosine synthase family.</text>
</comment>
<comment type="catalytic activity">
    <reaction evidence="3">
        <text>a 5'-end (N(2),N(7)-dimethyl 5'-triphosphoguanosine)-ribonucleoside in snoRNA + S-adenosyl-L-methionine = a 5'-end (N(2),N(2),N(7)-trimethyl 5'-triphosphoguanosine)-ribonucleoside in snoRNA + S-adenosyl-L-homocysteine + H(+)</text>
        <dbReference type="Rhea" id="RHEA:78507"/>
        <dbReference type="Rhea" id="RHEA-COMP:19088"/>
        <dbReference type="Rhea" id="RHEA-COMP:19090"/>
        <dbReference type="ChEBI" id="CHEBI:15378"/>
        <dbReference type="ChEBI" id="CHEBI:57856"/>
        <dbReference type="ChEBI" id="CHEBI:59789"/>
        <dbReference type="ChEBI" id="CHEBI:167623"/>
        <dbReference type="ChEBI" id="CHEBI:172880"/>
    </reaction>
    <physiologicalReaction direction="left-to-right" evidence="3">
        <dbReference type="Rhea" id="RHEA:78508"/>
    </physiologicalReaction>
</comment>
<sequence length="152" mass="16895">MARRCAFGTDVDPFYGVGRLAVRLTRTCRKVIAVDIDPAKIRLARQKAAELGVAHRIEFRVGDSFAALSGVTADAVITSPPWTAPAWDRNRRFSAEDLYSRQKGGLAGILDLAREIAPVVVLTRVQNHPHVSDCGCVERPWFWARGNRTHRC</sequence>
<evidence type="ECO:0000256" key="3">
    <source>
        <dbReference type="ARBA" id="ARBA00047418"/>
    </source>
</evidence>